<dbReference type="GO" id="GO:0008137">
    <property type="term" value="F:NADH dehydrogenase (ubiquinone) activity"/>
    <property type="evidence" value="ECO:0007669"/>
    <property type="project" value="UniProtKB-EC"/>
</dbReference>
<dbReference type="Pfam" id="PF13192">
    <property type="entry name" value="Thioredoxin_3"/>
    <property type="match status" value="1"/>
</dbReference>
<evidence type="ECO:0000256" key="1">
    <source>
        <dbReference type="ARBA" id="ARBA00009333"/>
    </source>
</evidence>
<sequence length="509" mass="54629">MILDADIKAQLAQYLQLMEGDVLLKVSAGSDDVSRDMVALVDELATMSPNIKVEHAQLQKTPSFSVNRIGEDTGVTFAGVPLGHEFTSLVLALLQASGRAPKVEQKVIDQIKSIKGDYHFESYISLSCHNCPDVVQALNLMSILNPGITHTMIDGAAFKEEVEGKNIMAVPTVFLNGESFGSGRMSLEEILAKVGNAPDASEFADKDPFDVLVVGGGPAGASAAIYAARKGIRTGIVAERFGGQIMDTLGIENFISVKQTEGPKLAASLEEHVKEYDVDVMNLQRAKRLEKKDLIEIELENGAVLKSKTVILSTGARWRNVCVPGEAEFKNKGVAYCPHCDGPLFIGKHVAVIGGGNSGIEAAIDLAGIVKHVTVIEFAPELKADSVLQDRLYSLPNVTVIKNAQTKEIIGTDKVNGITYIDRETGAEHHIELQGVFVQIGLVPNTDWLDETIERTRMGEIVIDKHGATTIPGVFAAGDCTDSAYKQIIISMGSGATAALGAFDYLIRN</sequence>
<evidence type="ECO:0000256" key="15">
    <source>
        <dbReference type="PIRSR" id="PIRSR000238-1"/>
    </source>
</evidence>
<keyword evidence="20" id="KW-1185">Reference proteome</keyword>
<dbReference type="Gene3D" id="3.40.30.80">
    <property type="match status" value="1"/>
</dbReference>
<keyword evidence="8" id="KW-0830">Ubiquinone</keyword>
<dbReference type="PROSITE" id="PS00573">
    <property type="entry name" value="PYRIDINE_REDOX_2"/>
    <property type="match status" value="1"/>
</dbReference>
<dbReference type="InterPro" id="IPR036188">
    <property type="entry name" value="FAD/NAD-bd_sf"/>
</dbReference>
<dbReference type="CDD" id="cd02974">
    <property type="entry name" value="AhpF_NTD_N"/>
    <property type="match status" value="1"/>
</dbReference>
<dbReference type="PANTHER" id="PTHR48105">
    <property type="entry name" value="THIOREDOXIN REDUCTASE 1-RELATED-RELATED"/>
    <property type="match status" value="1"/>
</dbReference>
<feature type="domain" description="FAD/NAD(P)-binding" evidence="17">
    <location>
        <begin position="209"/>
        <end position="494"/>
    </location>
</feature>
<evidence type="ECO:0000256" key="16">
    <source>
        <dbReference type="PIRSR" id="PIRSR000238-2"/>
    </source>
</evidence>
<dbReference type="GO" id="GO:0051287">
    <property type="term" value="F:NAD binding"/>
    <property type="evidence" value="ECO:0007669"/>
    <property type="project" value="InterPro"/>
</dbReference>
<feature type="disulfide bond" description="Redox-active" evidence="16">
    <location>
        <begin position="337"/>
        <end position="340"/>
    </location>
</feature>
<evidence type="ECO:0000256" key="10">
    <source>
        <dbReference type="ARBA" id="ARBA00023284"/>
    </source>
</evidence>
<dbReference type="InterPro" id="IPR012081">
    <property type="entry name" value="Alkyl_hydroperoxide_Rdtase_suF"/>
</dbReference>
<proteinExistence type="inferred from homology"/>
<dbReference type="PRINTS" id="PR00368">
    <property type="entry name" value="FADPNR"/>
</dbReference>
<dbReference type="InterPro" id="IPR012336">
    <property type="entry name" value="Thioredoxin-like_fold"/>
</dbReference>
<comment type="subunit">
    <text evidence="2">Homodimer.</text>
</comment>
<dbReference type="AlphaFoldDB" id="A0AB94III2"/>
<gene>
    <name evidence="19" type="ORF">BAVI_20521</name>
</gene>
<keyword evidence="15" id="KW-0521">NADP</keyword>
<evidence type="ECO:0000256" key="11">
    <source>
        <dbReference type="ARBA" id="ARBA00049551"/>
    </source>
</evidence>
<evidence type="ECO:0000256" key="4">
    <source>
        <dbReference type="ARBA" id="ARBA00022630"/>
    </source>
</evidence>
<dbReference type="RefSeq" id="WP_024030271.1">
    <property type="nucleotide sequence ID" value="NZ_ALAN01000117.1"/>
</dbReference>
<keyword evidence="5 15" id="KW-0274">FAD</keyword>
<evidence type="ECO:0000313" key="20">
    <source>
        <dbReference type="Proteomes" id="UP000018877"/>
    </source>
</evidence>
<dbReference type="GO" id="GO:0102039">
    <property type="term" value="F:NADH-dependent peroxiredoxin activity"/>
    <property type="evidence" value="ECO:0007669"/>
    <property type="project" value="InterPro"/>
</dbReference>
<dbReference type="SUPFAM" id="SSF51905">
    <property type="entry name" value="FAD/NAD(P)-binding domain"/>
    <property type="match status" value="1"/>
</dbReference>
<evidence type="ECO:0000256" key="5">
    <source>
        <dbReference type="ARBA" id="ARBA00022827"/>
    </source>
</evidence>
<dbReference type="PROSITE" id="PS51354">
    <property type="entry name" value="GLUTAREDOXIN_2"/>
    <property type="match status" value="1"/>
</dbReference>
<dbReference type="FunFam" id="3.50.50.60:FF:000007">
    <property type="entry name" value="Alkyl hydroperoxide reductase, F subunit"/>
    <property type="match status" value="1"/>
</dbReference>
<reference evidence="19 20" key="1">
    <citation type="journal article" date="2014" name="Environ. Microbiol.">
        <title>The nitrate-ammonifying and nosZ-carrying bacterium Bacillus vireti is a potent source and sink for nitric and nitrous oxide under high nitrate conditions.</title>
        <authorList>
            <person name="Mania D."/>
            <person name="Heylen K."/>
            <person name="van Spanning R.J."/>
            <person name="Frostegard A."/>
        </authorList>
    </citation>
    <scope>NUCLEOTIDE SEQUENCE [LARGE SCALE GENOMIC DNA]</scope>
    <source>
        <strain evidence="19 20">LMG 21834</strain>
    </source>
</reference>
<evidence type="ECO:0000256" key="6">
    <source>
        <dbReference type="ARBA" id="ARBA00023002"/>
    </source>
</evidence>
<accession>A0AB94III2</accession>
<feature type="binding site" evidence="15">
    <location>
        <begin position="349"/>
        <end position="363"/>
    </location>
    <ligand>
        <name>NAD(+)</name>
        <dbReference type="ChEBI" id="CHEBI:57540"/>
    </ligand>
</feature>
<comment type="cofactor">
    <cofactor evidence="15">
        <name>FAD</name>
        <dbReference type="ChEBI" id="CHEBI:57692"/>
    </cofactor>
    <text evidence="15">Binds 1 FAD per subunit.</text>
</comment>
<dbReference type="GO" id="GO:0016668">
    <property type="term" value="F:oxidoreductase activity, acting on a sulfur group of donors, NAD(P) as acceptor"/>
    <property type="evidence" value="ECO:0007669"/>
    <property type="project" value="UniProtKB-ARBA"/>
</dbReference>
<evidence type="ECO:0000256" key="14">
    <source>
        <dbReference type="ARBA" id="ARBA00083479"/>
    </source>
</evidence>
<protein>
    <recommendedName>
        <fullName evidence="13">NADH dehydrogenase</fullName>
        <ecNumber evidence="3">7.1.1.2</ecNumber>
    </recommendedName>
    <alternativeName>
        <fullName evidence="14">Alkyl hydroperoxide reductase</fullName>
    </alternativeName>
</protein>
<dbReference type="PRINTS" id="PR00469">
    <property type="entry name" value="PNDRDTASEII"/>
</dbReference>
<dbReference type="InterPro" id="IPR050097">
    <property type="entry name" value="Ferredoxin-NADP_redctase_2"/>
</dbReference>
<evidence type="ECO:0000256" key="13">
    <source>
        <dbReference type="ARBA" id="ARBA00074388"/>
    </source>
</evidence>
<dbReference type="Gene3D" id="3.50.50.60">
    <property type="entry name" value="FAD/NAD(P)-binding domain"/>
    <property type="match status" value="2"/>
</dbReference>
<dbReference type="GO" id="GO:0050660">
    <property type="term" value="F:flavin adenine dinucleotide binding"/>
    <property type="evidence" value="ECO:0007669"/>
    <property type="project" value="InterPro"/>
</dbReference>
<feature type="binding site" evidence="15">
    <location>
        <begin position="210"/>
        <end position="225"/>
    </location>
    <ligand>
        <name>FAD</name>
        <dbReference type="ChEBI" id="CHEBI:57692"/>
    </ligand>
</feature>
<dbReference type="InterPro" id="IPR008255">
    <property type="entry name" value="Pyr_nucl-diS_OxRdtase_2_AS"/>
</dbReference>
<dbReference type="Pfam" id="PF07992">
    <property type="entry name" value="Pyr_redox_2"/>
    <property type="match status" value="1"/>
</dbReference>
<comment type="similarity">
    <text evidence="1">Belongs to the class-II pyridine nucleotide-disulfide oxidoreductase family.</text>
</comment>
<feature type="binding site" evidence="15">
    <location>
        <begin position="469"/>
        <end position="479"/>
    </location>
    <ligand>
        <name>FAD</name>
        <dbReference type="ChEBI" id="CHEBI:57692"/>
    </ligand>
</feature>
<evidence type="ECO:0000256" key="8">
    <source>
        <dbReference type="ARBA" id="ARBA00023075"/>
    </source>
</evidence>
<dbReference type="GO" id="GO:0032991">
    <property type="term" value="C:protein-containing complex"/>
    <property type="evidence" value="ECO:0007669"/>
    <property type="project" value="UniProtKB-ARBA"/>
</dbReference>
<dbReference type="GO" id="GO:0000302">
    <property type="term" value="P:response to reactive oxygen species"/>
    <property type="evidence" value="ECO:0007669"/>
    <property type="project" value="InterPro"/>
</dbReference>
<dbReference type="NCBIfam" id="TIGR03140">
    <property type="entry name" value="AhpF"/>
    <property type="match status" value="1"/>
</dbReference>
<name>A0AB94III2_9BACI</name>
<evidence type="ECO:0000256" key="9">
    <source>
        <dbReference type="ARBA" id="ARBA00023157"/>
    </source>
</evidence>
<dbReference type="GO" id="GO:0005829">
    <property type="term" value="C:cytosol"/>
    <property type="evidence" value="ECO:0007669"/>
    <property type="project" value="UniProtKB-ARBA"/>
</dbReference>
<dbReference type="CDD" id="cd03026">
    <property type="entry name" value="AhpF_NTD_C"/>
    <property type="match status" value="1"/>
</dbReference>
<evidence type="ECO:0000256" key="2">
    <source>
        <dbReference type="ARBA" id="ARBA00011738"/>
    </source>
</evidence>
<comment type="function">
    <text evidence="12">Transfer of electrons from NADH to the respiratory chain. The immediate electron acceptor for the enzyme is believed to be ubiquinone.</text>
</comment>
<evidence type="ECO:0000259" key="18">
    <source>
        <dbReference type="Pfam" id="PF13192"/>
    </source>
</evidence>
<dbReference type="EMBL" id="ALAN01000117">
    <property type="protein sequence ID" value="ETI66840.1"/>
    <property type="molecule type" value="Genomic_DNA"/>
</dbReference>
<dbReference type="SUPFAM" id="SSF52833">
    <property type="entry name" value="Thioredoxin-like"/>
    <property type="match status" value="2"/>
</dbReference>
<dbReference type="InterPro" id="IPR023753">
    <property type="entry name" value="FAD/NAD-binding_dom"/>
</dbReference>
<keyword evidence="10 16" id="KW-0676">Redox-active center</keyword>
<evidence type="ECO:0000313" key="19">
    <source>
        <dbReference type="EMBL" id="ETI66840.1"/>
    </source>
</evidence>
<dbReference type="InterPro" id="IPR044141">
    <property type="entry name" value="AhpF_NTD_C"/>
</dbReference>
<evidence type="ECO:0000256" key="12">
    <source>
        <dbReference type="ARBA" id="ARBA00056454"/>
    </source>
</evidence>
<dbReference type="Proteomes" id="UP000018877">
    <property type="component" value="Unassembled WGS sequence"/>
</dbReference>
<comment type="catalytic activity">
    <reaction evidence="11">
        <text>a ubiquinone + NADH + 5 H(+)(in) = a ubiquinol + NAD(+) + 4 H(+)(out)</text>
        <dbReference type="Rhea" id="RHEA:29091"/>
        <dbReference type="Rhea" id="RHEA-COMP:9565"/>
        <dbReference type="Rhea" id="RHEA-COMP:9566"/>
        <dbReference type="ChEBI" id="CHEBI:15378"/>
        <dbReference type="ChEBI" id="CHEBI:16389"/>
        <dbReference type="ChEBI" id="CHEBI:17976"/>
        <dbReference type="ChEBI" id="CHEBI:57540"/>
        <dbReference type="ChEBI" id="CHEBI:57945"/>
        <dbReference type="EC" id="7.1.1.2"/>
    </reaction>
</comment>
<dbReference type="EC" id="7.1.1.2" evidence="3"/>
<keyword evidence="6" id="KW-0560">Oxidoreductase</keyword>
<keyword evidence="7 15" id="KW-0520">NAD</keyword>
<dbReference type="InterPro" id="IPR044142">
    <property type="entry name" value="AhpF_NTD_N"/>
</dbReference>
<keyword evidence="4" id="KW-0285">Flavoprotein</keyword>
<evidence type="ECO:0000259" key="17">
    <source>
        <dbReference type="Pfam" id="PF07992"/>
    </source>
</evidence>
<keyword evidence="9 16" id="KW-1015">Disulfide bond</keyword>
<organism evidence="19 20">
    <name type="scientific">Neobacillus vireti LMG 21834</name>
    <dbReference type="NCBI Taxonomy" id="1131730"/>
    <lineage>
        <taxon>Bacteria</taxon>
        <taxon>Bacillati</taxon>
        <taxon>Bacillota</taxon>
        <taxon>Bacilli</taxon>
        <taxon>Bacillales</taxon>
        <taxon>Bacillaceae</taxon>
        <taxon>Neobacillus</taxon>
    </lineage>
</organism>
<dbReference type="PIRSF" id="PIRSF000238">
    <property type="entry name" value="AhpF"/>
    <property type="match status" value="1"/>
</dbReference>
<evidence type="ECO:0000256" key="7">
    <source>
        <dbReference type="ARBA" id="ARBA00023027"/>
    </source>
</evidence>
<feature type="domain" description="Thioredoxin-like fold" evidence="18">
    <location>
        <begin position="125"/>
        <end position="193"/>
    </location>
</feature>
<comment type="caution">
    <text evidence="19">The sequence shown here is derived from an EMBL/GenBank/DDBJ whole genome shotgun (WGS) entry which is preliminary data.</text>
</comment>
<dbReference type="InterPro" id="IPR036249">
    <property type="entry name" value="Thioredoxin-like_sf"/>
</dbReference>
<evidence type="ECO:0000256" key="3">
    <source>
        <dbReference type="ARBA" id="ARBA00012944"/>
    </source>
</evidence>